<organism evidence="9">
    <name type="scientific">Thermogemmatispora argillosa</name>
    <dbReference type="NCBI Taxonomy" id="2045280"/>
    <lineage>
        <taxon>Bacteria</taxon>
        <taxon>Bacillati</taxon>
        <taxon>Chloroflexota</taxon>
        <taxon>Ktedonobacteria</taxon>
        <taxon>Thermogemmatisporales</taxon>
        <taxon>Thermogemmatisporaceae</taxon>
        <taxon>Thermogemmatispora</taxon>
    </lineage>
</organism>
<accession>A0A455T0C0</accession>
<feature type="domain" description="Protein kinase" evidence="8">
    <location>
        <begin position="16"/>
        <end position="280"/>
    </location>
</feature>
<dbReference type="Gene3D" id="2.60.200.20">
    <property type="match status" value="1"/>
</dbReference>
<gene>
    <name evidence="9" type="ORF">KTA_08310</name>
</gene>
<dbReference type="PANTHER" id="PTHR43289:SF6">
    <property type="entry name" value="SERINE_THREONINE-PROTEIN KINASE NEKL-3"/>
    <property type="match status" value="1"/>
</dbReference>
<dbReference type="GO" id="GO:0005524">
    <property type="term" value="F:ATP binding"/>
    <property type="evidence" value="ECO:0007669"/>
    <property type="project" value="UniProtKB-KW"/>
</dbReference>
<dbReference type="InterPro" id="IPR000719">
    <property type="entry name" value="Prot_kinase_dom"/>
</dbReference>
<evidence type="ECO:0000256" key="2">
    <source>
        <dbReference type="ARBA" id="ARBA00022679"/>
    </source>
</evidence>
<dbReference type="AlphaFoldDB" id="A0A455T0C0"/>
<sequence length="490" mass="54075">MLQQFPRLVAGIYLIGQVLTRAGSTVTSCTAYNRNTNDVVGLHLIPLPPTVPPDPQSLQSLFALLERRRQVHSPAVLPLYTWGLDGQLLYVVTDPPRGVSLRYLMDHEQIDLQRALEIVRQLLKGVVALQAQGLVGLDLRPPLITVHVIEFRDYVQIDDLGLRLLVNALGVAPQSQQPDDIGFFDPRYLAPEEIAGQPPGPWSDVYHAGLLLFELVTGRLPFVGRTIAETAFLQASAPLPHLELYHHNTPNVVQALLEHALAKQPQQRFASAQAFLNALNGIEIPPPPERVPAFGEITLLASAAQPPPSSATREMTVLDQDLTQEKTVRQPAAGQVSPVQPPASAGLQSEQADAGVLAYLCFEGGERPLRFPIKGRNIVVGRADPRRHLYPDIDLTPLDPRMVVSRQHARIHFEETFFYIEDLKSHNGTWLGGLRLKPLKAELLQHGDRLRFGSLECIFRIPGQPDPPQPKSNSADPARTQSPNTEAKQP</sequence>
<dbReference type="SUPFAM" id="SSF56112">
    <property type="entry name" value="Protein kinase-like (PK-like)"/>
    <property type="match status" value="1"/>
</dbReference>
<dbReference type="Gene3D" id="1.10.510.10">
    <property type="entry name" value="Transferase(Phosphotransferase) domain 1"/>
    <property type="match status" value="1"/>
</dbReference>
<feature type="domain" description="FHA" evidence="7">
    <location>
        <begin position="378"/>
        <end position="436"/>
    </location>
</feature>
<dbReference type="SMART" id="SM00240">
    <property type="entry name" value="FHA"/>
    <property type="match status" value="1"/>
</dbReference>
<reference evidence="9" key="1">
    <citation type="submission" date="2018-12" db="EMBL/GenBank/DDBJ databases">
        <title>Novel natural products biosynthetic potential of the class Ktedonobacteria.</title>
        <authorList>
            <person name="Zheng Y."/>
            <person name="Saitou A."/>
            <person name="Wang C.M."/>
            <person name="Toyoda A."/>
            <person name="Minakuchi Y."/>
            <person name="Sekiguchi Y."/>
            <person name="Ueda K."/>
            <person name="Takano H."/>
            <person name="Sakai Y."/>
            <person name="Yokota A."/>
            <person name="Yabe S."/>
        </authorList>
    </citation>
    <scope>NUCLEOTIDE SEQUENCE</scope>
    <source>
        <strain evidence="9">A3-2</strain>
    </source>
</reference>
<protein>
    <recommendedName>
        <fullName evidence="1">non-specific serine/threonine protein kinase</fullName>
        <ecNumber evidence="1">2.7.11.1</ecNumber>
    </recommendedName>
</protein>
<evidence type="ECO:0000259" key="7">
    <source>
        <dbReference type="PROSITE" id="PS50006"/>
    </source>
</evidence>
<dbReference type="InterPro" id="IPR008984">
    <property type="entry name" value="SMAD_FHA_dom_sf"/>
</dbReference>
<name>A0A455T0C0_9CHLR</name>
<dbReference type="EMBL" id="AP019377">
    <property type="protein sequence ID" value="BBH92632.1"/>
    <property type="molecule type" value="Genomic_DNA"/>
</dbReference>
<dbReference type="InterPro" id="IPR000253">
    <property type="entry name" value="FHA_dom"/>
</dbReference>
<dbReference type="EC" id="2.7.11.1" evidence="1"/>
<keyword evidence="5" id="KW-0067">ATP-binding</keyword>
<feature type="region of interest" description="Disordered" evidence="6">
    <location>
        <begin position="461"/>
        <end position="490"/>
    </location>
</feature>
<proteinExistence type="predicted"/>
<dbReference type="InterPro" id="IPR011009">
    <property type="entry name" value="Kinase-like_dom_sf"/>
</dbReference>
<evidence type="ECO:0000313" key="9">
    <source>
        <dbReference type="EMBL" id="BBH92632.1"/>
    </source>
</evidence>
<dbReference type="Pfam" id="PF00069">
    <property type="entry name" value="Pkinase"/>
    <property type="match status" value="1"/>
</dbReference>
<dbReference type="PROSITE" id="PS50011">
    <property type="entry name" value="PROTEIN_KINASE_DOM"/>
    <property type="match status" value="1"/>
</dbReference>
<dbReference type="SUPFAM" id="SSF49879">
    <property type="entry name" value="SMAD/FHA domain"/>
    <property type="match status" value="1"/>
</dbReference>
<evidence type="ECO:0000256" key="5">
    <source>
        <dbReference type="ARBA" id="ARBA00022840"/>
    </source>
</evidence>
<dbReference type="PANTHER" id="PTHR43289">
    <property type="entry name" value="MITOGEN-ACTIVATED PROTEIN KINASE KINASE KINASE 20-RELATED"/>
    <property type="match status" value="1"/>
</dbReference>
<dbReference type="GO" id="GO:0004674">
    <property type="term" value="F:protein serine/threonine kinase activity"/>
    <property type="evidence" value="ECO:0007669"/>
    <property type="project" value="UniProtKB-EC"/>
</dbReference>
<evidence type="ECO:0000259" key="8">
    <source>
        <dbReference type="PROSITE" id="PS50011"/>
    </source>
</evidence>
<keyword evidence="3" id="KW-0547">Nucleotide-binding</keyword>
<feature type="compositionally biased region" description="Polar residues" evidence="6">
    <location>
        <begin position="471"/>
        <end position="490"/>
    </location>
</feature>
<dbReference type="Pfam" id="PF00498">
    <property type="entry name" value="FHA"/>
    <property type="match status" value="1"/>
</dbReference>
<evidence type="ECO:0000256" key="6">
    <source>
        <dbReference type="SAM" id="MobiDB-lite"/>
    </source>
</evidence>
<evidence type="ECO:0000256" key="1">
    <source>
        <dbReference type="ARBA" id="ARBA00012513"/>
    </source>
</evidence>
<evidence type="ECO:0000256" key="3">
    <source>
        <dbReference type="ARBA" id="ARBA00022741"/>
    </source>
</evidence>
<keyword evidence="4" id="KW-0418">Kinase</keyword>
<dbReference type="SMART" id="SM00220">
    <property type="entry name" value="S_TKc"/>
    <property type="match status" value="1"/>
</dbReference>
<evidence type="ECO:0000256" key="4">
    <source>
        <dbReference type="ARBA" id="ARBA00022777"/>
    </source>
</evidence>
<feature type="region of interest" description="Disordered" evidence="6">
    <location>
        <begin position="328"/>
        <end position="347"/>
    </location>
</feature>
<keyword evidence="2" id="KW-0808">Transferase</keyword>
<dbReference type="CDD" id="cd00060">
    <property type="entry name" value="FHA"/>
    <property type="match status" value="1"/>
</dbReference>
<dbReference type="PROSITE" id="PS50006">
    <property type="entry name" value="FHA_DOMAIN"/>
    <property type="match status" value="1"/>
</dbReference>